<feature type="transmembrane region" description="Helical" evidence="1">
    <location>
        <begin position="20"/>
        <end position="39"/>
    </location>
</feature>
<evidence type="ECO:0000313" key="2">
    <source>
        <dbReference type="EMBL" id="KKP68395.1"/>
    </source>
</evidence>
<proteinExistence type="predicted"/>
<comment type="caution">
    <text evidence="2">The sequence shown here is derived from an EMBL/GenBank/DDBJ whole genome shotgun (WGS) entry which is preliminary data.</text>
</comment>
<dbReference type="PATRIC" id="fig|1618485.3.peg.86"/>
<name>A0A0G0DZE9_9BACT</name>
<protein>
    <recommendedName>
        <fullName evidence="4">Fimbrial assembly family protein</fullName>
    </recommendedName>
</protein>
<gene>
    <name evidence="2" type="ORF">UR63_C0003G0008</name>
</gene>
<reference evidence="2 3" key="1">
    <citation type="journal article" date="2015" name="Nature">
        <title>rRNA introns, odd ribosomes, and small enigmatic genomes across a large radiation of phyla.</title>
        <authorList>
            <person name="Brown C.T."/>
            <person name="Hug L.A."/>
            <person name="Thomas B.C."/>
            <person name="Sharon I."/>
            <person name="Castelle C.J."/>
            <person name="Singh A."/>
            <person name="Wilkins M.J."/>
            <person name="Williams K.H."/>
            <person name="Banfield J.F."/>
        </authorList>
    </citation>
    <scope>NUCLEOTIDE SEQUENCE [LARGE SCALE GENOMIC DNA]</scope>
</reference>
<dbReference type="AlphaFoldDB" id="A0A0G0DZE9"/>
<accession>A0A0G0DZE9</accession>
<keyword evidence="1" id="KW-0472">Membrane</keyword>
<organism evidence="2 3">
    <name type="scientific">Candidatus Roizmanbacteria bacterium GW2011_GWC2_35_12</name>
    <dbReference type="NCBI Taxonomy" id="1618485"/>
    <lineage>
        <taxon>Bacteria</taxon>
        <taxon>Candidatus Roizmaniibacteriota</taxon>
    </lineage>
</organism>
<dbReference type="EMBL" id="LBPX01000003">
    <property type="protein sequence ID" value="KKP68395.1"/>
    <property type="molecule type" value="Genomic_DNA"/>
</dbReference>
<keyword evidence="1" id="KW-1133">Transmembrane helix</keyword>
<keyword evidence="1" id="KW-0812">Transmembrane</keyword>
<evidence type="ECO:0008006" key="4">
    <source>
        <dbReference type="Google" id="ProtNLM"/>
    </source>
</evidence>
<dbReference type="Proteomes" id="UP000034127">
    <property type="component" value="Unassembled WGS sequence"/>
</dbReference>
<evidence type="ECO:0000256" key="1">
    <source>
        <dbReference type="SAM" id="Phobius"/>
    </source>
</evidence>
<evidence type="ECO:0000313" key="3">
    <source>
        <dbReference type="Proteomes" id="UP000034127"/>
    </source>
</evidence>
<sequence length="228" mass="26182">MSKKRVKPYIFQLVKKNVLYIATNVILIILIGVVLKIGIDKNLSMKQKNLVLTAEVQELQTKYDLLNTKVPSSEVLEENIHFLNSLIPNSEDYFSIIYSLDKLSQKTGFIVTSYTIDMNKSTSTKLRLSITGSGDTTTFMNFLEKYNYFGDRLITSDKIELNPQISGEIKIDLSFYNKKNTLDYGSKFDVDEKTIEEITKLKEKVEYSYKDSGEEVVDTSYPRKSNPF</sequence>